<protein>
    <recommendedName>
        <fullName evidence="4">DUF420 domain-containing protein</fullName>
    </recommendedName>
</protein>
<keyword evidence="1" id="KW-0812">Transmembrane</keyword>
<evidence type="ECO:0000313" key="3">
    <source>
        <dbReference type="Proteomes" id="UP000317178"/>
    </source>
</evidence>
<dbReference type="KEGG" id="plon:Pla110_44760"/>
<dbReference type="InterPro" id="IPR007352">
    <property type="entry name" value="DUF420"/>
</dbReference>
<dbReference type="Proteomes" id="UP000317178">
    <property type="component" value="Chromosome"/>
</dbReference>
<reference evidence="2 3" key="1">
    <citation type="submission" date="2019-02" db="EMBL/GenBank/DDBJ databases">
        <title>Deep-cultivation of Planctomycetes and their phenomic and genomic characterization uncovers novel biology.</title>
        <authorList>
            <person name="Wiegand S."/>
            <person name="Jogler M."/>
            <person name="Boedeker C."/>
            <person name="Pinto D."/>
            <person name="Vollmers J."/>
            <person name="Rivas-Marin E."/>
            <person name="Kohn T."/>
            <person name="Peeters S.H."/>
            <person name="Heuer A."/>
            <person name="Rast P."/>
            <person name="Oberbeckmann S."/>
            <person name="Bunk B."/>
            <person name="Jeske O."/>
            <person name="Meyerdierks A."/>
            <person name="Storesund J.E."/>
            <person name="Kallscheuer N."/>
            <person name="Luecker S."/>
            <person name="Lage O.M."/>
            <person name="Pohl T."/>
            <person name="Merkel B.J."/>
            <person name="Hornburger P."/>
            <person name="Mueller R.-W."/>
            <person name="Bruemmer F."/>
            <person name="Labrenz M."/>
            <person name="Spormann A.M."/>
            <person name="Op den Camp H."/>
            <person name="Overmann J."/>
            <person name="Amann R."/>
            <person name="Jetten M.S.M."/>
            <person name="Mascher T."/>
            <person name="Medema M.H."/>
            <person name="Devos D.P."/>
            <person name="Kaster A.-K."/>
            <person name="Ovreas L."/>
            <person name="Rohde M."/>
            <person name="Galperin M.Y."/>
            <person name="Jogler C."/>
        </authorList>
    </citation>
    <scope>NUCLEOTIDE SEQUENCE [LARGE SCALE GENOMIC DNA]</scope>
    <source>
        <strain evidence="2 3">Pla110</strain>
    </source>
</reference>
<feature type="transmembrane region" description="Helical" evidence="1">
    <location>
        <begin position="12"/>
        <end position="35"/>
    </location>
</feature>
<dbReference type="Pfam" id="PF04238">
    <property type="entry name" value="DUF420"/>
    <property type="match status" value="1"/>
</dbReference>
<keyword evidence="1" id="KW-0472">Membrane</keyword>
<evidence type="ECO:0008006" key="4">
    <source>
        <dbReference type="Google" id="ProtNLM"/>
    </source>
</evidence>
<keyword evidence="1" id="KW-1133">Transmembrane helix</keyword>
<evidence type="ECO:0000256" key="1">
    <source>
        <dbReference type="SAM" id="Phobius"/>
    </source>
</evidence>
<feature type="transmembrane region" description="Helical" evidence="1">
    <location>
        <begin position="98"/>
        <end position="120"/>
    </location>
</feature>
<keyword evidence="3" id="KW-1185">Reference proteome</keyword>
<evidence type="ECO:0000313" key="2">
    <source>
        <dbReference type="EMBL" id="QDU82714.1"/>
    </source>
</evidence>
<sequence>MKSGFLGYDASFMLDFVVTALVLIVPALLFSIYQVKYRKEYKLHRSMQVALGLILLVAVVAFEVDTQLIHGGWQNIVNKDASAPRLDEEALIFVRKVLWVHLIFAVTTPFLWATTIILALKRFSDPPIPGPHSRLHKKLAWASTIDITMTSVTGLIFYYFAFMAG</sequence>
<organism evidence="2 3">
    <name type="scientific">Polystyrenella longa</name>
    <dbReference type="NCBI Taxonomy" id="2528007"/>
    <lineage>
        <taxon>Bacteria</taxon>
        <taxon>Pseudomonadati</taxon>
        <taxon>Planctomycetota</taxon>
        <taxon>Planctomycetia</taxon>
        <taxon>Planctomycetales</taxon>
        <taxon>Planctomycetaceae</taxon>
        <taxon>Polystyrenella</taxon>
    </lineage>
</organism>
<proteinExistence type="predicted"/>
<accession>A0A518CU52</accession>
<dbReference type="RefSeq" id="WP_144999139.1">
    <property type="nucleotide sequence ID" value="NZ_CP036281.1"/>
</dbReference>
<feature type="transmembrane region" description="Helical" evidence="1">
    <location>
        <begin position="140"/>
        <end position="161"/>
    </location>
</feature>
<dbReference type="EMBL" id="CP036281">
    <property type="protein sequence ID" value="QDU82714.1"/>
    <property type="molecule type" value="Genomic_DNA"/>
</dbReference>
<gene>
    <name evidence="2" type="ORF">Pla110_44760</name>
</gene>
<name>A0A518CU52_9PLAN</name>
<dbReference type="OrthoDB" id="271768at2"/>
<dbReference type="AlphaFoldDB" id="A0A518CU52"/>